<evidence type="ECO:0000313" key="1">
    <source>
        <dbReference type="EMBL" id="MEO9178760.1"/>
    </source>
</evidence>
<dbReference type="Proteomes" id="UP000234197">
    <property type="component" value="Unassembled WGS sequence"/>
</dbReference>
<evidence type="ECO:0000313" key="2">
    <source>
        <dbReference type="Proteomes" id="UP000234197"/>
    </source>
</evidence>
<reference evidence="1 2" key="2">
    <citation type="submission" date="2024-04" db="EMBL/GenBank/DDBJ databases">
        <title>Na.</title>
        <authorList>
            <person name="Choi B."/>
        </authorList>
    </citation>
    <scope>NUCLEOTIDE SEQUENCE [LARGE SCALE GENOMIC DNA]</scope>
    <source>
        <strain evidence="1 2">UMB0138</strain>
    </source>
</reference>
<proteinExistence type="predicted"/>
<dbReference type="RefSeq" id="WP_101928887.1">
    <property type="nucleotide sequence ID" value="NZ_PKHW01000005.1"/>
</dbReference>
<comment type="caution">
    <text evidence="1">The sequence shown here is derived from an EMBL/GenBank/DDBJ whole genome shotgun (WGS) entry which is preliminary data.</text>
</comment>
<gene>
    <name evidence="1" type="ORF">CYJ21_007345</name>
</gene>
<protein>
    <submittedName>
        <fullName evidence="1">DUF4917 family protein</fullName>
    </submittedName>
</protein>
<dbReference type="Pfam" id="PF16263">
    <property type="entry name" value="DUF4917"/>
    <property type="match status" value="1"/>
</dbReference>
<keyword evidence="2" id="KW-1185">Reference proteome</keyword>
<accession>A0ABV0IBN6</accession>
<reference evidence="2" key="1">
    <citation type="submission" date="2017-12" db="EMBL/GenBank/DDBJ databases">
        <title>Phylogenetic diversity of female urinary microbiome.</title>
        <authorList>
            <person name="Thomas-White K."/>
            <person name="Wolfe A.J."/>
        </authorList>
    </citation>
    <scope>NUCLEOTIDE SEQUENCE [LARGE SCALE GENOMIC DNA]</scope>
    <source>
        <strain evidence="2">UMB0138</strain>
    </source>
</reference>
<organism evidence="1 2">
    <name type="scientific">Veillonella parvula</name>
    <name type="common">Staphylococcus parvulus</name>
    <dbReference type="NCBI Taxonomy" id="29466"/>
    <lineage>
        <taxon>Bacteria</taxon>
        <taxon>Bacillati</taxon>
        <taxon>Bacillota</taxon>
        <taxon>Negativicutes</taxon>
        <taxon>Veillonellales</taxon>
        <taxon>Veillonellaceae</taxon>
        <taxon>Veillonella</taxon>
    </lineage>
</organism>
<dbReference type="EMBL" id="PKMC02000008">
    <property type="protein sequence ID" value="MEO9178760.1"/>
    <property type="molecule type" value="Genomic_DNA"/>
</dbReference>
<name>A0ABV0IBN6_VEIPA</name>
<sequence length="348" mass="40187">MLEKYSELIASIKLSKSALILGNGSSISISANFSYPNLYTKASVDNDFPTTIFDKLNTSNFESVIYQLDIAQMINEAITESSPPIIELNQIISNTSTKIRQALIQTIRSIHPEYSYLDFTTLSNDKLIKLFRFLTQFKYIINLNYDLLVYYILLHDTNKFIDFFLPDHNRDNKLTFHESISGHQNTTRLYYPHGNILLGVNSNGEEEKIRQEQGISLLSTIFSKWSNDIDFYPLFVCEGSSKEKVNSISNNYYLSYIYRNVLPQLPKTIVCYGWSLSENGEHILKQILKNAQRDHKLLISIRTINKSDFQVEAECTNIKNRINNINNNTEIHFFDSSDEGCWLNYNAN</sequence>
<dbReference type="InterPro" id="IPR032581">
    <property type="entry name" value="DUF4917"/>
</dbReference>